<dbReference type="Pfam" id="PF16289">
    <property type="entry name" value="PIN_12"/>
    <property type="match status" value="1"/>
</dbReference>
<feature type="region of interest" description="Disordered" evidence="1">
    <location>
        <begin position="357"/>
        <end position="381"/>
    </location>
</feature>
<keyword evidence="4" id="KW-1185">Reference proteome</keyword>
<dbReference type="EMBL" id="FOKA01000007">
    <property type="protein sequence ID" value="SFB11106.1"/>
    <property type="molecule type" value="Genomic_DNA"/>
</dbReference>
<evidence type="ECO:0000259" key="2">
    <source>
        <dbReference type="Pfam" id="PF16289"/>
    </source>
</evidence>
<dbReference type="Proteomes" id="UP000199012">
    <property type="component" value="Unassembled WGS sequence"/>
</dbReference>
<proteinExistence type="predicted"/>
<dbReference type="InterPro" id="IPR032557">
    <property type="entry name" value="DUF4935"/>
</dbReference>
<protein>
    <recommendedName>
        <fullName evidence="2">DUF4935 domain-containing protein</fullName>
    </recommendedName>
</protein>
<name>A0A1I0YE98_9CELL</name>
<dbReference type="AlphaFoldDB" id="A0A1I0YE98"/>
<evidence type="ECO:0000256" key="1">
    <source>
        <dbReference type="SAM" id="MobiDB-lite"/>
    </source>
</evidence>
<organism evidence="3 4">
    <name type="scientific">Cellulomonas marina</name>
    <dbReference type="NCBI Taxonomy" id="988821"/>
    <lineage>
        <taxon>Bacteria</taxon>
        <taxon>Bacillati</taxon>
        <taxon>Actinomycetota</taxon>
        <taxon>Actinomycetes</taxon>
        <taxon>Micrococcales</taxon>
        <taxon>Cellulomonadaceae</taxon>
        <taxon>Cellulomonas</taxon>
    </lineage>
</organism>
<gene>
    <name evidence="3" type="ORF">SAMN05421867_10767</name>
</gene>
<accession>A0A1I0YE98</accession>
<reference evidence="3 4" key="1">
    <citation type="submission" date="2016-10" db="EMBL/GenBank/DDBJ databases">
        <authorList>
            <person name="de Groot N.N."/>
        </authorList>
    </citation>
    <scope>NUCLEOTIDE SEQUENCE [LARGE SCALE GENOMIC DNA]</scope>
    <source>
        <strain evidence="3 4">CGMCC 4.6945</strain>
    </source>
</reference>
<sequence>MPRLATVDFRTARGVVVVLDATEIHRDWFLAGLEFQLLRFLAREAGIRPIVVSSVVAEAVANHGREYARARKTYIKAVDSLRRVGGRDTAPTRNVAEEMSYADLLRERLESLWVEVVGVPTTPHDEIVARAVSRRPPFDEGGSGYRDTLTWMTCVELAAAGKEVYLVSQDKDFAGRDGTLAPALAEEVAGTPGSVTLVRHLGKWLTPLVPWRDVTDPREAAALARDEEFASIFAPWDMFEAAEFTAEEAGLPRDAVIHDISYRGSGPLERLSHARDEDGADRIVYEFPIEFEFELSLSTESAKEAGFVPGEGSATGVEEILTVVPMVGVMTVVHDERDLESPLYVDYVDFRVEGLAEPIPRQEEKPNQPSLPLWPEGGGTE</sequence>
<feature type="compositionally biased region" description="Basic and acidic residues" evidence="1">
    <location>
        <begin position="357"/>
        <end position="366"/>
    </location>
</feature>
<feature type="domain" description="DUF4935" evidence="2">
    <location>
        <begin position="17"/>
        <end position="173"/>
    </location>
</feature>
<evidence type="ECO:0000313" key="3">
    <source>
        <dbReference type="EMBL" id="SFB11106.1"/>
    </source>
</evidence>
<evidence type="ECO:0000313" key="4">
    <source>
        <dbReference type="Proteomes" id="UP000199012"/>
    </source>
</evidence>